<proteinExistence type="inferred from homology"/>
<dbReference type="STRING" id="2282107.A0A286U800"/>
<feature type="coiled-coil region" evidence="7">
    <location>
        <begin position="144"/>
        <end position="249"/>
    </location>
</feature>
<keyword evidence="4" id="KW-0256">Endoplasmic reticulum</keyword>
<evidence type="ECO:0000313" key="10">
    <source>
        <dbReference type="EMBL" id="PAV15634.1"/>
    </source>
</evidence>
<dbReference type="EMBL" id="NBII01000009">
    <property type="protein sequence ID" value="PAV15634.1"/>
    <property type="molecule type" value="Genomic_DNA"/>
</dbReference>
<evidence type="ECO:0000256" key="3">
    <source>
        <dbReference type="ARBA" id="ARBA00022692"/>
    </source>
</evidence>
<dbReference type="InterPro" id="IPR007599">
    <property type="entry name" value="DER1"/>
</dbReference>
<evidence type="ECO:0000256" key="4">
    <source>
        <dbReference type="ARBA" id="ARBA00022824"/>
    </source>
</evidence>
<evidence type="ECO:0000256" key="1">
    <source>
        <dbReference type="ARBA" id="ARBA00004477"/>
    </source>
</evidence>
<feature type="transmembrane region" description="Helical" evidence="9">
    <location>
        <begin position="1089"/>
        <end position="1111"/>
    </location>
</feature>
<evidence type="ECO:0000256" key="9">
    <source>
        <dbReference type="SAM" id="Phobius"/>
    </source>
</evidence>
<feature type="region of interest" description="Disordered" evidence="8">
    <location>
        <begin position="25"/>
        <end position="48"/>
    </location>
</feature>
<gene>
    <name evidence="10" type="ORF">PNOK_0849200</name>
</gene>
<accession>A0A286U800</accession>
<dbReference type="Pfam" id="PF04511">
    <property type="entry name" value="DER1"/>
    <property type="match status" value="1"/>
</dbReference>
<evidence type="ECO:0000256" key="6">
    <source>
        <dbReference type="ARBA" id="ARBA00023136"/>
    </source>
</evidence>
<keyword evidence="11" id="KW-1185">Reference proteome</keyword>
<feature type="compositionally biased region" description="Polar residues" evidence="8">
    <location>
        <begin position="31"/>
        <end position="47"/>
    </location>
</feature>
<feature type="transmembrane region" description="Helical" evidence="9">
    <location>
        <begin position="1131"/>
        <end position="1149"/>
    </location>
</feature>
<keyword evidence="3 9" id="KW-0812">Transmembrane</keyword>
<keyword evidence="7" id="KW-0175">Coiled coil</keyword>
<dbReference type="OrthoDB" id="3052721at2759"/>
<evidence type="ECO:0000256" key="7">
    <source>
        <dbReference type="SAM" id="Coils"/>
    </source>
</evidence>
<evidence type="ECO:0000313" key="11">
    <source>
        <dbReference type="Proteomes" id="UP000217199"/>
    </source>
</evidence>
<protein>
    <submittedName>
        <fullName evidence="10">Uncharacterized protein</fullName>
    </submittedName>
</protein>
<comment type="subcellular location">
    <subcellularLocation>
        <location evidence="1">Endoplasmic reticulum membrane</location>
        <topology evidence="1">Multi-pass membrane protein</topology>
    </subcellularLocation>
</comment>
<comment type="similarity">
    <text evidence="2">Belongs to the derlin family.</text>
</comment>
<feature type="coiled-coil region" evidence="7">
    <location>
        <begin position="74"/>
        <end position="113"/>
    </location>
</feature>
<keyword evidence="6 9" id="KW-0472">Membrane</keyword>
<evidence type="ECO:0000256" key="8">
    <source>
        <dbReference type="SAM" id="MobiDB-lite"/>
    </source>
</evidence>
<evidence type="ECO:0000256" key="2">
    <source>
        <dbReference type="ARBA" id="ARBA00008917"/>
    </source>
</evidence>
<comment type="caution">
    <text evidence="10">The sequence shown here is derived from an EMBL/GenBank/DDBJ whole genome shotgun (WGS) entry which is preliminary data.</text>
</comment>
<dbReference type="InParanoid" id="A0A286U800"/>
<evidence type="ECO:0000256" key="5">
    <source>
        <dbReference type="ARBA" id="ARBA00022989"/>
    </source>
</evidence>
<dbReference type="GO" id="GO:0005789">
    <property type="term" value="C:endoplasmic reticulum membrane"/>
    <property type="evidence" value="ECO:0007669"/>
    <property type="project" value="UniProtKB-SubCell"/>
</dbReference>
<dbReference type="Proteomes" id="UP000217199">
    <property type="component" value="Unassembled WGS sequence"/>
</dbReference>
<organism evidence="10 11">
    <name type="scientific">Pyrrhoderma noxium</name>
    <dbReference type="NCBI Taxonomy" id="2282107"/>
    <lineage>
        <taxon>Eukaryota</taxon>
        <taxon>Fungi</taxon>
        <taxon>Dikarya</taxon>
        <taxon>Basidiomycota</taxon>
        <taxon>Agaricomycotina</taxon>
        <taxon>Agaricomycetes</taxon>
        <taxon>Hymenochaetales</taxon>
        <taxon>Hymenochaetaceae</taxon>
        <taxon>Pyrrhoderma</taxon>
    </lineage>
</organism>
<dbReference type="AlphaFoldDB" id="A0A286U800"/>
<dbReference type="SUPFAM" id="SSF144091">
    <property type="entry name" value="Rhomboid-like"/>
    <property type="match status" value="1"/>
</dbReference>
<sequence>MPALKTKSNISLLKARAEQARRGRGIIPSATHPNPQSSPVPISSGTRTRVLDTRAIEVELEEIKSKNTGLQERNEALGVLITDLNNKLEELEIARLNSNKDAESSALRSLELQGRLVAEKKHHEHEVKALRDQLVQIARSKETKRKAATRVKQVSDDLQALNNELEDKLKLASLEKKKKEQELTRQREELARGLEELATAENRRQETQRELDLSLASLSDLSKGFEDALAAANKENERLARSVKSLQNRLSETHLMARRNYKRFLRAKQMKDQYKRVIGRARMALKLTERGVYTPGFRSLIRSVVQLGCPARKTGRVLYCILRYVSEWISKSRGVKEVRRVSARTVRRVVLEGGVAADIQTGYEMNMAPGFTIGGDGTSNKNQNYESLYVNLQAPSSYLEGGAIGPSVRMLGVNLTANHKSETQVKEIIEKIKESIITFKSSPLASEFPAPEQCLDMFSVCKKFLGTHSDHAEDQKLKHKLLQKWKEENLPLAYGAEYFHSKPPEEQEVLVRGWLGRMVSEMGGLVAWEALPEAEKEAKLSGISVGLYGDLAEEAMERLTESEREGASLFVWVGCCMHKDLNAVKGGNLAMQEAWKSKNAAPVPLANRDNAAVIEFAAAGLDVESLASSRAREASIGGAAKLLSLMGALFNNKDDKKGLHDTYRWFMKSKTGNSTPFPEVSNTRYASLLEAACVVLKYRVLYIELLHFVRDSKVNRALNNMEANVLKGLEDYCTLDELGVFVLYYESISHPFIQAIRSPGLEGRNALDLGPFFIKLKNYIKKLINSPSLLLDPKSDSLTASLTSQDSWRFPEAVAAVQDHAKTSDHIEELLIAFLTGALATWDRFASEYEADGPISRLTDAQRSMAWVPSTNDANEGALGQYRLYTRANPRGTLLYFNSKTKCLKNNTQDFINYKLNTEPSQSHLRKLARDRDSFGIDRKRQANVMDEQIQLVNSKRIKIQEQARKKEARTRRTLEVNLILDLEELRGQSNATLKEQLARLALEDPLVPSFSQFNKAQLIEALVGAIERLITVFGTKYGVNNRGGGRPPDLPRVRNAATLSGRYYESSPSDSLLMRINSGELVTQRFELWRPITSMFYAGTGLGFLINFILLYRTSDSLETVQYARLSSDYAWQMILNAIGILCLNMPLRSVYHFRPLLFSLVTLSSCLTPNLITGGRSMAVRSLTGVISGYTWWYLAHNADTGRLGAEFARAPIWLRIMLDPREGPVFPGVGRILN</sequence>
<keyword evidence="5 9" id="KW-1133">Transmembrane helix</keyword>
<dbReference type="PANTHER" id="PTHR11009">
    <property type="entry name" value="DER1-LIKE PROTEIN, DERLIN"/>
    <property type="match status" value="1"/>
</dbReference>
<dbReference type="GO" id="GO:0006950">
    <property type="term" value="P:response to stress"/>
    <property type="evidence" value="ECO:0007669"/>
    <property type="project" value="UniProtKB-ARBA"/>
</dbReference>
<name>A0A286U800_9AGAM</name>
<reference evidence="10 11" key="1">
    <citation type="journal article" date="2017" name="Mol. Ecol.">
        <title>Comparative and population genomic landscape of Phellinus noxius: A hypervariable fungus causing root rot in trees.</title>
        <authorList>
            <person name="Chung C.L."/>
            <person name="Lee T.J."/>
            <person name="Akiba M."/>
            <person name="Lee H.H."/>
            <person name="Kuo T.H."/>
            <person name="Liu D."/>
            <person name="Ke H.M."/>
            <person name="Yokoi T."/>
            <person name="Roa M.B."/>
            <person name="Lu M.J."/>
            <person name="Chang Y.Y."/>
            <person name="Ann P.J."/>
            <person name="Tsai J.N."/>
            <person name="Chen C.Y."/>
            <person name="Tzean S.S."/>
            <person name="Ota Y."/>
            <person name="Hattori T."/>
            <person name="Sahashi N."/>
            <person name="Liou R.F."/>
            <person name="Kikuchi T."/>
            <person name="Tsai I.J."/>
        </authorList>
    </citation>
    <scope>NUCLEOTIDE SEQUENCE [LARGE SCALE GENOMIC DNA]</scope>
    <source>
        <strain evidence="10 11">FFPRI411160</strain>
    </source>
</reference>
<dbReference type="InterPro" id="IPR035952">
    <property type="entry name" value="Rhomboid-like_sf"/>
</dbReference>